<keyword evidence="6 9" id="KW-1133">Transmembrane helix</keyword>
<keyword evidence="5 9" id="KW-0812">Transmembrane</keyword>
<keyword evidence="2" id="KW-0813">Transport</keyword>
<evidence type="ECO:0000256" key="4">
    <source>
        <dbReference type="ARBA" id="ARBA00022519"/>
    </source>
</evidence>
<feature type="transmembrane region" description="Helical" evidence="9">
    <location>
        <begin position="90"/>
        <end position="111"/>
    </location>
</feature>
<evidence type="ECO:0000256" key="6">
    <source>
        <dbReference type="ARBA" id="ARBA00022989"/>
    </source>
</evidence>
<name>A0A2D3WD19_9BACT</name>
<evidence type="ECO:0000256" key="3">
    <source>
        <dbReference type="ARBA" id="ARBA00022475"/>
    </source>
</evidence>
<dbReference type="GO" id="GO:0022857">
    <property type="term" value="F:transmembrane transporter activity"/>
    <property type="evidence" value="ECO:0007669"/>
    <property type="project" value="TreeGrafter"/>
</dbReference>
<evidence type="ECO:0000313" key="11">
    <source>
        <dbReference type="EMBL" id="DAB36186.1"/>
    </source>
</evidence>
<evidence type="ECO:0000259" key="10">
    <source>
        <dbReference type="Pfam" id="PF04290"/>
    </source>
</evidence>
<dbReference type="EMBL" id="DLUG01000166">
    <property type="protein sequence ID" value="DAB36186.1"/>
    <property type="molecule type" value="Genomic_DNA"/>
</dbReference>
<keyword evidence="3" id="KW-1003">Cell membrane</keyword>
<keyword evidence="4" id="KW-0997">Cell inner membrane</keyword>
<dbReference type="InterPro" id="IPR007387">
    <property type="entry name" value="TRAP_DctQ"/>
</dbReference>
<protein>
    <submittedName>
        <fullName evidence="11">TRAP transporter small permease</fullName>
    </submittedName>
</protein>
<evidence type="ECO:0000256" key="5">
    <source>
        <dbReference type="ARBA" id="ARBA00022692"/>
    </source>
</evidence>
<evidence type="ECO:0000313" key="12">
    <source>
        <dbReference type="Proteomes" id="UP000231638"/>
    </source>
</evidence>
<dbReference type="InterPro" id="IPR055348">
    <property type="entry name" value="DctQ"/>
</dbReference>
<evidence type="ECO:0000256" key="7">
    <source>
        <dbReference type="ARBA" id="ARBA00023136"/>
    </source>
</evidence>
<proteinExistence type="inferred from homology"/>
<accession>A0A2D3WD19</accession>
<sequence>MKKYFTILDLGVMAINKNIAVFGISLGVLLAFANVVLRYFFDMSITWAGELTNYLFMWSALFGAAYGFKKGVHISVTMLLEKLPVMLAKIILMAAHLFSCLYLVLMAYLGYELVLMLIDFGEMSIDLRVPMWIPHLVLPFAFIGAAFRAGEKVFEVAATDADKVIVNSELETLHDSLEMRGVNSHVDA</sequence>
<evidence type="ECO:0000256" key="2">
    <source>
        <dbReference type="ARBA" id="ARBA00022448"/>
    </source>
</evidence>
<evidence type="ECO:0000256" key="8">
    <source>
        <dbReference type="ARBA" id="ARBA00038436"/>
    </source>
</evidence>
<dbReference type="AlphaFoldDB" id="A0A2D3WD19"/>
<dbReference type="Pfam" id="PF04290">
    <property type="entry name" value="DctQ"/>
    <property type="match status" value="1"/>
</dbReference>
<reference evidence="11 12" key="1">
    <citation type="journal article" date="2017" name="Front. Microbiol.">
        <title>Comparative Genomic Analysis of the Class Epsilonproteobacteria and Proposed Reclassification to Epsilonbacteraeota (phyl. nov.).</title>
        <authorList>
            <person name="Waite D.W."/>
            <person name="Vanwonterghem I."/>
            <person name="Rinke C."/>
            <person name="Parks D.H."/>
            <person name="Zhang Y."/>
            <person name="Takai K."/>
            <person name="Sievert S.M."/>
            <person name="Simon J."/>
            <person name="Campbell B.J."/>
            <person name="Hanson T.E."/>
            <person name="Woyke T."/>
            <person name="Klotz M.G."/>
            <person name="Hugenholtz P."/>
        </authorList>
    </citation>
    <scope>NUCLEOTIDE SEQUENCE [LARGE SCALE GENOMIC DNA]</scope>
    <source>
        <strain evidence="11">UBA11420</strain>
    </source>
</reference>
<organism evidence="11 12">
    <name type="scientific">Sulfurospirillum cavolei</name>
    <dbReference type="NCBI Taxonomy" id="366522"/>
    <lineage>
        <taxon>Bacteria</taxon>
        <taxon>Pseudomonadati</taxon>
        <taxon>Campylobacterota</taxon>
        <taxon>Epsilonproteobacteria</taxon>
        <taxon>Campylobacterales</taxon>
        <taxon>Sulfurospirillaceae</taxon>
        <taxon>Sulfurospirillum</taxon>
    </lineage>
</organism>
<evidence type="ECO:0000256" key="1">
    <source>
        <dbReference type="ARBA" id="ARBA00004429"/>
    </source>
</evidence>
<feature type="domain" description="Tripartite ATP-independent periplasmic transporters DctQ component" evidence="10">
    <location>
        <begin position="28"/>
        <end position="157"/>
    </location>
</feature>
<dbReference type="PANTHER" id="PTHR35011">
    <property type="entry name" value="2,3-DIKETO-L-GULONATE TRAP TRANSPORTER SMALL PERMEASE PROTEIN YIAM"/>
    <property type="match status" value="1"/>
</dbReference>
<dbReference type="GO" id="GO:0015740">
    <property type="term" value="P:C4-dicarboxylate transport"/>
    <property type="evidence" value="ECO:0007669"/>
    <property type="project" value="TreeGrafter"/>
</dbReference>
<dbReference type="PANTHER" id="PTHR35011:SF2">
    <property type="entry name" value="2,3-DIKETO-L-GULONATE TRAP TRANSPORTER SMALL PERMEASE PROTEIN YIAM"/>
    <property type="match status" value="1"/>
</dbReference>
<gene>
    <name evidence="11" type="ORF">CFH80_06175</name>
</gene>
<dbReference type="Proteomes" id="UP000231638">
    <property type="component" value="Unassembled WGS sequence"/>
</dbReference>
<keyword evidence="7 9" id="KW-0472">Membrane</keyword>
<dbReference type="STRING" id="366522.GCA_001548055_02226"/>
<evidence type="ECO:0000256" key="9">
    <source>
        <dbReference type="SAM" id="Phobius"/>
    </source>
</evidence>
<comment type="similarity">
    <text evidence="8">Belongs to the TRAP transporter small permease family.</text>
</comment>
<comment type="subcellular location">
    <subcellularLocation>
        <location evidence="1">Cell inner membrane</location>
        <topology evidence="1">Multi-pass membrane protein</topology>
    </subcellularLocation>
</comment>
<dbReference type="GO" id="GO:0005886">
    <property type="term" value="C:plasma membrane"/>
    <property type="evidence" value="ECO:0007669"/>
    <property type="project" value="UniProtKB-SubCell"/>
</dbReference>
<feature type="transmembrane region" description="Helical" evidence="9">
    <location>
        <begin position="20"/>
        <end position="41"/>
    </location>
</feature>
<feature type="transmembrane region" description="Helical" evidence="9">
    <location>
        <begin position="53"/>
        <end position="69"/>
    </location>
</feature>
<feature type="transmembrane region" description="Helical" evidence="9">
    <location>
        <begin position="131"/>
        <end position="149"/>
    </location>
</feature>
<comment type="caution">
    <text evidence="11">The sequence shown here is derived from an EMBL/GenBank/DDBJ whole genome shotgun (WGS) entry which is preliminary data.</text>
</comment>